<evidence type="ECO:0000313" key="2">
    <source>
        <dbReference type="EMBL" id="CAD6196415.1"/>
    </source>
</evidence>
<organism evidence="2 3">
    <name type="scientific">Caenorhabditis auriculariae</name>
    <dbReference type="NCBI Taxonomy" id="2777116"/>
    <lineage>
        <taxon>Eukaryota</taxon>
        <taxon>Metazoa</taxon>
        <taxon>Ecdysozoa</taxon>
        <taxon>Nematoda</taxon>
        <taxon>Chromadorea</taxon>
        <taxon>Rhabditida</taxon>
        <taxon>Rhabditina</taxon>
        <taxon>Rhabditomorpha</taxon>
        <taxon>Rhabditoidea</taxon>
        <taxon>Rhabditidae</taxon>
        <taxon>Peloderinae</taxon>
        <taxon>Caenorhabditis</taxon>
    </lineage>
</organism>
<feature type="transmembrane region" description="Helical" evidence="1">
    <location>
        <begin position="160"/>
        <end position="186"/>
    </location>
</feature>
<evidence type="ECO:0000313" key="3">
    <source>
        <dbReference type="Proteomes" id="UP000835052"/>
    </source>
</evidence>
<feature type="transmembrane region" description="Helical" evidence="1">
    <location>
        <begin position="312"/>
        <end position="331"/>
    </location>
</feature>
<sequence length="423" mass="46494">MERISVAHKNGFEKILQAQTEEAQFILKALKGRIRGCGAGLMSFYGLVNVLAEGLSMITTCREVPAGKNRTRMECSIEQTYSALVGMFQIGSPISNIMLIAQAGLLVIFWTCTFAMKRDFTKSFLISVCLLMTVDVSLRGTQLLVQIFDPYLLPYTVSYWIHTLGLVFNCATRYAFAAGSLLFTVFSFRTACTRTQMAHGCCTCVPFMIIAAAAVGLSAMAYMNMLSIYEAPILRYAFLIIGSLPVFLAKLLVVLMCICCCCLRPKVGMALDDPVVWNAKSRLFWCIPLLISASLTCTIDIVSYLMTSPYSAKWSVSEVNVVILVAVFLFLPAYRSKLFCGCCLETQRSRVAPLAEPSTATPRGPVTQLYQMPVTTASTAPISLPSAYTYVAPAPVQQPMYVHHPSQQVVFSSGFTHNPMLVA</sequence>
<dbReference type="AlphaFoldDB" id="A0A8S1HTP4"/>
<feature type="transmembrane region" description="Helical" evidence="1">
    <location>
        <begin position="124"/>
        <end position="148"/>
    </location>
</feature>
<feature type="transmembrane region" description="Helical" evidence="1">
    <location>
        <begin position="233"/>
        <end position="263"/>
    </location>
</feature>
<accession>A0A8S1HTP4</accession>
<gene>
    <name evidence="2" type="ORF">CAUJ_LOCUS12329</name>
</gene>
<feature type="transmembrane region" description="Helical" evidence="1">
    <location>
        <begin position="94"/>
        <end position="112"/>
    </location>
</feature>
<evidence type="ECO:0000256" key="1">
    <source>
        <dbReference type="SAM" id="Phobius"/>
    </source>
</evidence>
<keyword evidence="1" id="KW-0812">Transmembrane</keyword>
<protein>
    <submittedName>
        <fullName evidence="2">Uncharacterized protein</fullName>
    </submittedName>
</protein>
<feature type="transmembrane region" description="Helical" evidence="1">
    <location>
        <begin position="198"/>
        <end position="221"/>
    </location>
</feature>
<comment type="caution">
    <text evidence="2">The sequence shown here is derived from an EMBL/GenBank/DDBJ whole genome shotgun (WGS) entry which is preliminary data.</text>
</comment>
<proteinExistence type="predicted"/>
<dbReference type="OrthoDB" id="5866390at2759"/>
<dbReference type="Proteomes" id="UP000835052">
    <property type="component" value="Unassembled WGS sequence"/>
</dbReference>
<reference evidence="2" key="1">
    <citation type="submission" date="2020-10" db="EMBL/GenBank/DDBJ databases">
        <authorList>
            <person name="Kikuchi T."/>
        </authorList>
    </citation>
    <scope>NUCLEOTIDE SEQUENCE</scope>
    <source>
        <strain evidence="2">NKZ352</strain>
    </source>
</reference>
<name>A0A8S1HTP4_9PELO</name>
<feature type="transmembrane region" description="Helical" evidence="1">
    <location>
        <begin position="283"/>
        <end position="306"/>
    </location>
</feature>
<keyword evidence="1" id="KW-0472">Membrane</keyword>
<keyword evidence="1" id="KW-1133">Transmembrane helix</keyword>
<keyword evidence="3" id="KW-1185">Reference proteome</keyword>
<dbReference type="EMBL" id="CAJGYM010000072">
    <property type="protein sequence ID" value="CAD6196415.1"/>
    <property type="molecule type" value="Genomic_DNA"/>
</dbReference>